<dbReference type="EMBL" id="BDOQ01000018">
    <property type="protein sequence ID" value="GBG15356.1"/>
    <property type="molecule type" value="Genomic_DNA"/>
</dbReference>
<dbReference type="PROSITE" id="PS51740">
    <property type="entry name" value="SPOVT_ABRB"/>
    <property type="match status" value="2"/>
</dbReference>
<dbReference type="CDD" id="cd16320">
    <property type="entry name" value="MraZ_N"/>
    <property type="match status" value="1"/>
</dbReference>
<dbReference type="InterPro" id="IPR035642">
    <property type="entry name" value="MraZ_N"/>
</dbReference>
<dbReference type="OrthoDB" id="9807753at2"/>
<dbReference type="Proteomes" id="UP000245081">
    <property type="component" value="Unassembled WGS sequence"/>
</dbReference>
<evidence type="ECO:0000259" key="8">
    <source>
        <dbReference type="PROSITE" id="PS51740"/>
    </source>
</evidence>
<dbReference type="PANTHER" id="PTHR34701:SF1">
    <property type="entry name" value="TRANSCRIPTIONAL REGULATOR MRAZ"/>
    <property type="match status" value="1"/>
</dbReference>
<dbReference type="GO" id="GO:2000143">
    <property type="term" value="P:negative regulation of DNA-templated transcription initiation"/>
    <property type="evidence" value="ECO:0007669"/>
    <property type="project" value="TreeGrafter"/>
</dbReference>
<sequence length="148" mass="16287">MFRGATSLNLDAKGRLAVPSRHRDALFAESAGRVVLTAHPHRCLLLYPQPAWEPIQAKVMSLSSFDRQSSALQRLLVGYAEDLDLDSAGRLLISSALREFAGLEKQAMLVGQGSHFELWSMESWKAQLEQAMAGDGMELPSELEGFSL</sequence>
<gene>
    <name evidence="7 9" type="primary">mraZ</name>
    <name evidence="9" type="ORF">NMK_2961</name>
</gene>
<name>A0A2R5FAV1_9PROT</name>
<evidence type="ECO:0000256" key="3">
    <source>
        <dbReference type="ARBA" id="ARBA00022737"/>
    </source>
</evidence>
<dbReference type="GO" id="GO:0005737">
    <property type="term" value="C:cytoplasm"/>
    <property type="evidence" value="ECO:0007669"/>
    <property type="project" value="UniProtKB-UniRule"/>
</dbReference>
<evidence type="ECO:0000256" key="5">
    <source>
        <dbReference type="ARBA" id="ARBA00023125"/>
    </source>
</evidence>
<evidence type="ECO:0000256" key="7">
    <source>
        <dbReference type="HAMAP-Rule" id="MF_01008"/>
    </source>
</evidence>
<dbReference type="InterPro" id="IPR020603">
    <property type="entry name" value="MraZ_dom"/>
</dbReference>
<dbReference type="GO" id="GO:0009295">
    <property type="term" value="C:nucleoid"/>
    <property type="evidence" value="ECO:0007669"/>
    <property type="project" value="UniProtKB-SubCell"/>
</dbReference>
<dbReference type="GO" id="GO:0000976">
    <property type="term" value="F:transcription cis-regulatory region binding"/>
    <property type="evidence" value="ECO:0007669"/>
    <property type="project" value="TreeGrafter"/>
</dbReference>
<organism evidence="9 10">
    <name type="scientific">Novimethylophilus kurashikiensis</name>
    <dbReference type="NCBI Taxonomy" id="1825523"/>
    <lineage>
        <taxon>Bacteria</taxon>
        <taxon>Pseudomonadati</taxon>
        <taxon>Pseudomonadota</taxon>
        <taxon>Betaproteobacteria</taxon>
        <taxon>Nitrosomonadales</taxon>
        <taxon>Methylophilaceae</taxon>
        <taxon>Novimethylophilus</taxon>
    </lineage>
</organism>
<feature type="domain" description="SpoVT-AbrB" evidence="8">
    <location>
        <begin position="80"/>
        <end position="123"/>
    </location>
</feature>
<keyword evidence="6 7" id="KW-0804">Transcription</keyword>
<evidence type="ECO:0000256" key="1">
    <source>
        <dbReference type="ARBA" id="ARBA00013860"/>
    </source>
</evidence>
<dbReference type="InterPro" id="IPR038619">
    <property type="entry name" value="MraZ_sf"/>
</dbReference>
<evidence type="ECO:0000313" key="10">
    <source>
        <dbReference type="Proteomes" id="UP000245081"/>
    </source>
</evidence>
<keyword evidence="2 7" id="KW-0963">Cytoplasm</keyword>
<evidence type="ECO:0000256" key="4">
    <source>
        <dbReference type="ARBA" id="ARBA00023015"/>
    </source>
</evidence>
<dbReference type="CDD" id="cd16321">
    <property type="entry name" value="MraZ_C"/>
    <property type="match status" value="1"/>
</dbReference>
<comment type="similarity">
    <text evidence="7">Belongs to the MraZ family.</text>
</comment>
<keyword evidence="3" id="KW-0677">Repeat</keyword>
<proteinExistence type="inferred from homology"/>
<keyword evidence="4 7" id="KW-0805">Transcription regulation</keyword>
<dbReference type="InterPro" id="IPR003444">
    <property type="entry name" value="MraZ"/>
</dbReference>
<dbReference type="GO" id="GO:0003700">
    <property type="term" value="F:DNA-binding transcription factor activity"/>
    <property type="evidence" value="ECO:0007669"/>
    <property type="project" value="UniProtKB-UniRule"/>
</dbReference>
<dbReference type="AlphaFoldDB" id="A0A2R5FAV1"/>
<comment type="caution">
    <text evidence="9">The sequence shown here is derived from an EMBL/GenBank/DDBJ whole genome shotgun (WGS) entry which is preliminary data.</text>
</comment>
<feature type="domain" description="SpoVT-AbrB" evidence="8">
    <location>
        <begin position="5"/>
        <end position="51"/>
    </location>
</feature>
<dbReference type="InterPro" id="IPR037914">
    <property type="entry name" value="SpoVT-AbrB_sf"/>
</dbReference>
<reference evidence="9 10" key="1">
    <citation type="journal article" date="2018" name="Environ. Microbiol.">
        <title>Isolation and genomic characterization of Novimethylophilus kurashikiensis gen. nov. sp. nov., a new lanthanide-dependent methylotrophic species of Methylophilaceae.</title>
        <authorList>
            <person name="Lv H."/>
            <person name="Sahin N."/>
            <person name="Tani A."/>
        </authorList>
    </citation>
    <scope>NUCLEOTIDE SEQUENCE [LARGE SCALE GENOMIC DNA]</scope>
    <source>
        <strain evidence="9 10">La2-4</strain>
    </source>
</reference>
<dbReference type="InterPro" id="IPR035644">
    <property type="entry name" value="MraZ_C"/>
</dbReference>
<evidence type="ECO:0000256" key="6">
    <source>
        <dbReference type="ARBA" id="ARBA00023163"/>
    </source>
</evidence>
<dbReference type="Gene3D" id="3.40.1550.20">
    <property type="entry name" value="Transcriptional regulator MraZ domain"/>
    <property type="match status" value="1"/>
</dbReference>
<dbReference type="InterPro" id="IPR007159">
    <property type="entry name" value="SpoVT-AbrB_dom"/>
</dbReference>
<dbReference type="SUPFAM" id="SSF89447">
    <property type="entry name" value="AbrB/MazE/MraZ-like"/>
    <property type="match status" value="1"/>
</dbReference>
<keyword evidence="5 7" id="KW-0238">DNA-binding</keyword>
<dbReference type="HAMAP" id="MF_01008">
    <property type="entry name" value="MraZ"/>
    <property type="match status" value="1"/>
</dbReference>
<dbReference type="PANTHER" id="PTHR34701">
    <property type="entry name" value="TRANSCRIPTIONAL REGULATOR MRAZ"/>
    <property type="match status" value="1"/>
</dbReference>
<evidence type="ECO:0000313" key="9">
    <source>
        <dbReference type="EMBL" id="GBG15356.1"/>
    </source>
</evidence>
<comment type="subunit">
    <text evidence="7">Forms oligomers.</text>
</comment>
<dbReference type="NCBIfam" id="TIGR00242">
    <property type="entry name" value="division/cell wall cluster transcriptional repressor MraZ"/>
    <property type="match status" value="1"/>
</dbReference>
<protein>
    <recommendedName>
        <fullName evidence="1 7">Transcriptional regulator MraZ</fullName>
    </recommendedName>
</protein>
<dbReference type="Pfam" id="PF02381">
    <property type="entry name" value="MraZ"/>
    <property type="match status" value="2"/>
</dbReference>
<evidence type="ECO:0000256" key="2">
    <source>
        <dbReference type="ARBA" id="ARBA00022490"/>
    </source>
</evidence>
<accession>A0A2R5FAV1</accession>
<comment type="subcellular location">
    <subcellularLocation>
        <location evidence="7">Cytoplasm</location>
        <location evidence="7">Nucleoid</location>
    </subcellularLocation>
</comment>
<dbReference type="RefSeq" id="WP_109016509.1">
    <property type="nucleotide sequence ID" value="NZ_BDOQ01000018.1"/>
</dbReference>
<keyword evidence="10" id="KW-1185">Reference proteome</keyword>